<proteinExistence type="predicted"/>
<keyword evidence="1" id="KW-1133">Transmembrane helix</keyword>
<gene>
    <name evidence="2" type="ORF">N0H69_06840</name>
</gene>
<organism evidence="2 3">
    <name type="scientific">Yersinia alsatica</name>
    <dbReference type="NCBI Taxonomy" id="2890317"/>
    <lineage>
        <taxon>Bacteria</taxon>
        <taxon>Pseudomonadati</taxon>
        <taxon>Pseudomonadota</taxon>
        <taxon>Gammaproteobacteria</taxon>
        <taxon>Enterobacterales</taxon>
        <taxon>Yersiniaceae</taxon>
        <taxon>Yersinia</taxon>
    </lineage>
</organism>
<sequence>MANYSEKTGRAVALNQQTDNKLTQGWLNGFIRMLIFSGSLPATRVAVLEFSPLFLTGMRAVIAALLAMSVLVCVFGAKRFSR</sequence>
<name>A0ABY5UWY3_9GAMM</name>
<feature type="transmembrane region" description="Helical" evidence="1">
    <location>
        <begin position="53"/>
        <end position="77"/>
    </location>
</feature>
<reference evidence="2" key="1">
    <citation type="submission" date="2022-08" db="EMBL/GenBank/DDBJ databases">
        <authorList>
            <person name="Bogun A."/>
            <person name="Kislichkina A."/>
            <person name="Solomentsev V."/>
            <person name="Skryabin Y."/>
            <person name="Sizova A."/>
            <person name="Platonov M."/>
            <person name="Dentovskaya S."/>
        </authorList>
    </citation>
    <scope>NUCLEOTIDE SEQUENCE</scope>
    <source>
        <strain evidence="2">SCPM-O-B-7604</strain>
    </source>
</reference>
<evidence type="ECO:0000256" key="1">
    <source>
        <dbReference type="SAM" id="Phobius"/>
    </source>
</evidence>
<evidence type="ECO:0000313" key="2">
    <source>
        <dbReference type="EMBL" id="UWM46533.1"/>
    </source>
</evidence>
<protein>
    <submittedName>
        <fullName evidence="2">Uncharacterized protein</fullName>
    </submittedName>
</protein>
<keyword evidence="1" id="KW-0812">Transmembrane</keyword>
<dbReference type="EMBL" id="CP104006">
    <property type="protein sequence ID" value="UWM46533.1"/>
    <property type="molecule type" value="Genomic_DNA"/>
</dbReference>
<dbReference type="Proteomes" id="UP001057860">
    <property type="component" value="Chromosome"/>
</dbReference>
<keyword evidence="1" id="KW-0472">Membrane</keyword>
<keyword evidence="3" id="KW-1185">Reference proteome</keyword>
<feature type="transmembrane region" description="Helical" evidence="1">
    <location>
        <begin position="30"/>
        <end position="47"/>
    </location>
</feature>
<evidence type="ECO:0000313" key="3">
    <source>
        <dbReference type="Proteomes" id="UP001057860"/>
    </source>
</evidence>
<accession>A0ABY5UWY3</accession>